<sequence length="72" mass="8248">MEALQFAMMRLLGLAPVFIKIKSSRSLKTYFQHKGAKSTFSKQHATVDDWVTGSRNGIVVVEWSRHLLHTFL</sequence>
<accession>A0AAV6Q586</accession>
<keyword evidence="2" id="KW-1185">Reference proteome</keyword>
<organism evidence="1 2">
    <name type="scientific">Solea senegalensis</name>
    <name type="common">Senegalese sole</name>
    <dbReference type="NCBI Taxonomy" id="28829"/>
    <lineage>
        <taxon>Eukaryota</taxon>
        <taxon>Metazoa</taxon>
        <taxon>Chordata</taxon>
        <taxon>Craniata</taxon>
        <taxon>Vertebrata</taxon>
        <taxon>Euteleostomi</taxon>
        <taxon>Actinopterygii</taxon>
        <taxon>Neopterygii</taxon>
        <taxon>Teleostei</taxon>
        <taxon>Neoteleostei</taxon>
        <taxon>Acanthomorphata</taxon>
        <taxon>Carangaria</taxon>
        <taxon>Pleuronectiformes</taxon>
        <taxon>Pleuronectoidei</taxon>
        <taxon>Soleidae</taxon>
        <taxon>Solea</taxon>
    </lineage>
</organism>
<name>A0AAV6Q586_SOLSE</name>
<gene>
    <name evidence="1" type="ORF">JOB18_015101</name>
</gene>
<dbReference type="Proteomes" id="UP000693946">
    <property type="component" value="Linkage Group LG7"/>
</dbReference>
<dbReference type="EMBL" id="JAGKHQ010000019">
    <property type="protein sequence ID" value="KAG7482182.1"/>
    <property type="molecule type" value="Genomic_DNA"/>
</dbReference>
<reference evidence="1 2" key="1">
    <citation type="journal article" date="2021" name="Sci. Rep.">
        <title>Chromosome anchoring in Senegalese sole (Solea senegalensis) reveals sex-associated markers and genome rearrangements in flatfish.</title>
        <authorList>
            <person name="Guerrero-Cozar I."/>
            <person name="Gomez-Garrido J."/>
            <person name="Berbel C."/>
            <person name="Martinez-Blanch J.F."/>
            <person name="Alioto T."/>
            <person name="Claros M.G."/>
            <person name="Gagnaire P.A."/>
            <person name="Manchado M."/>
        </authorList>
    </citation>
    <scope>NUCLEOTIDE SEQUENCE [LARGE SCALE GENOMIC DNA]</scope>
    <source>
        <strain evidence="1">Sse05_10M</strain>
    </source>
</reference>
<evidence type="ECO:0000313" key="1">
    <source>
        <dbReference type="EMBL" id="KAG7482182.1"/>
    </source>
</evidence>
<protein>
    <submittedName>
        <fullName evidence="1">Uncharacterized protein</fullName>
    </submittedName>
</protein>
<proteinExistence type="predicted"/>
<comment type="caution">
    <text evidence="1">The sequence shown here is derived from an EMBL/GenBank/DDBJ whole genome shotgun (WGS) entry which is preliminary data.</text>
</comment>
<dbReference type="AlphaFoldDB" id="A0AAV6Q586"/>
<evidence type="ECO:0000313" key="2">
    <source>
        <dbReference type="Proteomes" id="UP000693946"/>
    </source>
</evidence>